<proteinExistence type="predicted"/>
<keyword evidence="2" id="KW-1185">Reference proteome</keyword>
<dbReference type="EMBL" id="JAVDWA010000006">
    <property type="protein sequence ID" value="MDR7074232.1"/>
    <property type="molecule type" value="Genomic_DNA"/>
</dbReference>
<dbReference type="RefSeq" id="WP_310260828.1">
    <property type="nucleotide sequence ID" value="NZ_JAVDWA010000006.1"/>
</dbReference>
<gene>
    <name evidence="1" type="ORF">J2X07_003227</name>
</gene>
<comment type="caution">
    <text evidence="1">The sequence shown here is derived from an EMBL/GenBank/DDBJ whole genome shotgun (WGS) entry which is preliminary data.</text>
</comment>
<sequence>MQIKRGNIVTYENEPHIVLHVYTSDYLEIRKVDEGYVPRVVLVHQSEVSANKI</sequence>
<reference evidence="1 2" key="1">
    <citation type="submission" date="2023-07" db="EMBL/GenBank/DDBJ databases">
        <title>Sorghum-associated microbial communities from plants grown in Nebraska, USA.</title>
        <authorList>
            <person name="Schachtman D."/>
        </authorList>
    </citation>
    <scope>NUCLEOTIDE SEQUENCE [LARGE SCALE GENOMIC DNA]</scope>
    <source>
        <strain evidence="1 2">BE211</strain>
    </source>
</reference>
<dbReference type="Proteomes" id="UP001258181">
    <property type="component" value="Unassembled WGS sequence"/>
</dbReference>
<evidence type="ECO:0000313" key="1">
    <source>
        <dbReference type="EMBL" id="MDR7074232.1"/>
    </source>
</evidence>
<name>A0ABU1U458_9BACL</name>
<accession>A0ABU1U458</accession>
<evidence type="ECO:0000313" key="2">
    <source>
        <dbReference type="Proteomes" id="UP001258181"/>
    </source>
</evidence>
<organism evidence="1 2">
    <name type="scientific">Fictibacillus barbaricus</name>
    <dbReference type="NCBI Taxonomy" id="182136"/>
    <lineage>
        <taxon>Bacteria</taxon>
        <taxon>Bacillati</taxon>
        <taxon>Bacillota</taxon>
        <taxon>Bacilli</taxon>
        <taxon>Bacillales</taxon>
        <taxon>Fictibacillaceae</taxon>
        <taxon>Fictibacillus</taxon>
    </lineage>
</organism>
<protein>
    <submittedName>
        <fullName evidence="1">Uncharacterized protein</fullName>
    </submittedName>
</protein>